<dbReference type="EMBL" id="BMEM01000001">
    <property type="protein sequence ID" value="GGF37741.1"/>
    <property type="molecule type" value="Genomic_DNA"/>
</dbReference>
<feature type="domain" description="Lsr2 dimerization" evidence="3">
    <location>
        <begin position="1"/>
        <end position="58"/>
    </location>
</feature>
<feature type="compositionally biased region" description="Low complexity" evidence="2">
    <location>
        <begin position="68"/>
        <end position="82"/>
    </location>
</feature>
<dbReference type="Proteomes" id="UP000605670">
    <property type="component" value="Unassembled WGS sequence"/>
</dbReference>
<gene>
    <name evidence="5" type="ORF">GCM10011366_01570</name>
</gene>
<dbReference type="Gene3D" id="4.10.320.10">
    <property type="entry name" value="E3-binding domain"/>
    <property type="match status" value="1"/>
</dbReference>
<feature type="domain" description="Lsr2 DNA-binding" evidence="4">
    <location>
        <begin position="82"/>
        <end position="116"/>
    </location>
</feature>
<protein>
    <submittedName>
        <fullName evidence="5">Protein lsr2</fullName>
    </submittedName>
</protein>
<evidence type="ECO:0000259" key="4">
    <source>
        <dbReference type="Pfam" id="PF23359"/>
    </source>
</evidence>
<dbReference type="InterPro" id="IPR036625">
    <property type="entry name" value="E3-bd_dom_sf"/>
</dbReference>
<feature type="compositionally biased region" description="Basic residues" evidence="2">
    <location>
        <begin position="57"/>
        <end position="67"/>
    </location>
</feature>
<evidence type="ECO:0000313" key="6">
    <source>
        <dbReference type="Proteomes" id="UP000605670"/>
    </source>
</evidence>
<dbReference type="InterPro" id="IPR042261">
    <property type="entry name" value="Lsr2-like_dimerization"/>
</dbReference>
<evidence type="ECO:0000256" key="2">
    <source>
        <dbReference type="SAM" id="MobiDB-lite"/>
    </source>
</evidence>
<dbReference type="AlphaFoldDB" id="A0A917BCR2"/>
<evidence type="ECO:0000313" key="5">
    <source>
        <dbReference type="EMBL" id="GGF37741.1"/>
    </source>
</evidence>
<proteinExistence type="predicted"/>
<dbReference type="GO" id="GO:0003677">
    <property type="term" value="F:DNA binding"/>
    <property type="evidence" value="ECO:0007669"/>
    <property type="project" value="UniProtKB-KW"/>
</dbReference>
<sequence length="117" mass="12694">MVQRVQVILEDDVTGGEATETVEFSLDGVTYEIDLNDENATRLRNDLAGWIADARRAGGRRQTRRRGSGAAAASNGSASGRAQELAAMREWGRDNGYKVSSRGRVPQELQDAYAAAH</sequence>
<reference evidence="5" key="2">
    <citation type="submission" date="2020-09" db="EMBL/GenBank/DDBJ databases">
        <authorList>
            <person name="Sun Q."/>
            <person name="Zhou Y."/>
        </authorList>
    </citation>
    <scope>NUCLEOTIDE SEQUENCE</scope>
    <source>
        <strain evidence="5">CGMCC 1.12160</strain>
    </source>
</reference>
<evidence type="ECO:0000256" key="1">
    <source>
        <dbReference type="ARBA" id="ARBA00023125"/>
    </source>
</evidence>
<dbReference type="Pfam" id="PF11774">
    <property type="entry name" value="Lsr2"/>
    <property type="match status" value="1"/>
</dbReference>
<dbReference type="RefSeq" id="WP_188427727.1">
    <property type="nucleotide sequence ID" value="NZ_BAABKH010000010.1"/>
</dbReference>
<dbReference type="InterPro" id="IPR055370">
    <property type="entry name" value="Lsr2_DNA-bd"/>
</dbReference>
<name>A0A917BCR2_9MICO</name>
<reference evidence="5" key="1">
    <citation type="journal article" date="2014" name="Int. J. Syst. Evol. Microbiol.">
        <title>Complete genome sequence of Corynebacterium casei LMG S-19264T (=DSM 44701T), isolated from a smear-ripened cheese.</title>
        <authorList>
            <consortium name="US DOE Joint Genome Institute (JGI-PGF)"/>
            <person name="Walter F."/>
            <person name="Albersmeier A."/>
            <person name="Kalinowski J."/>
            <person name="Ruckert C."/>
        </authorList>
    </citation>
    <scope>NUCLEOTIDE SEQUENCE</scope>
    <source>
        <strain evidence="5">CGMCC 1.12160</strain>
    </source>
</reference>
<keyword evidence="1" id="KW-0238">DNA-binding</keyword>
<feature type="region of interest" description="Disordered" evidence="2">
    <location>
        <begin position="56"/>
        <end position="117"/>
    </location>
</feature>
<keyword evidence="6" id="KW-1185">Reference proteome</keyword>
<evidence type="ECO:0000259" key="3">
    <source>
        <dbReference type="Pfam" id="PF11774"/>
    </source>
</evidence>
<organism evidence="5 6">
    <name type="scientific">Ornithinimicrobium tianjinense</name>
    <dbReference type="NCBI Taxonomy" id="1195761"/>
    <lineage>
        <taxon>Bacteria</taxon>
        <taxon>Bacillati</taxon>
        <taxon>Actinomycetota</taxon>
        <taxon>Actinomycetes</taxon>
        <taxon>Micrococcales</taxon>
        <taxon>Ornithinimicrobiaceae</taxon>
        <taxon>Ornithinimicrobium</taxon>
    </lineage>
</organism>
<dbReference type="InterPro" id="IPR024412">
    <property type="entry name" value="Lsr2_dim_dom"/>
</dbReference>
<dbReference type="GO" id="GO:0016746">
    <property type="term" value="F:acyltransferase activity"/>
    <property type="evidence" value="ECO:0007669"/>
    <property type="project" value="InterPro"/>
</dbReference>
<accession>A0A917BCR2</accession>
<dbReference type="Gene3D" id="3.30.60.230">
    <property type="entry name" value="Lsr2, dimerization domain"/>
    <property type="match status" value="1"/>
</dbReference>
<dbReference type="Pfam" id="PF23359">
    <property type="entry name" value="Lsr2_DNA-bd"/>
    <property type="match status" value="1"/>
</dbReference>
<comment type="caution">
    <text evidence="5">The sequence shown here is derived from an EMBL/GenBank/DDBJ whole genome shotgun (WGS) entry which is preliminary data.</text>
</comment>